<proteinExistence type="predicted"/>
<dbReference type="EMBL" id="FMTY01000009">
    <property type="protein sequence ID" value="SCX18214.1"/>
    <property type="molecule type" value="Genomic_DNA"/>
</dbReference>
<organism evidence="2 3">
    <name type="scientific">Flavobacterium saliperosum</name>
    <dbReference type="NCBI Taxonomy" id="329186"/>
    <lineage>
        <taxon>Bacteria</taxon>
        <taxon>Pseudomonadati</taxon>
        <taxon>Bacteroidota</taxon>
        <taxon>Flavobacteriia</taxon>
        <taxon>Flavobacteriales</taxon>
        <taxon>Flavobacteriaceae</taxon>
        <taxon>Flavobacterium</taxon>
    </lineage>
</organism>
<gene>
    <name evidence="2" type="ORF">SAMN02927925_02642</name>
</gene>
<evidence type="ECO:0000313" key="2">
    <source>
        <dbReference type="EMBL" id="SCX18214.1"/>
    </source>
</evidence>
<evidence type="ECO:0000256" key="1">
    <source>
        <dbReference type="SAM" id="Coils"/>
    </source>
</evidence>
<reference evidence="2 3" key="1">
    <citation type="submission" date="2016-10" db="EMBL/GenBank/DDBJ databases">
        <authorList>
            <person name="de Groot N.N."/>
        </authorList>
    </citation>
    <scope>NUCLEOTIDE SEQUENCE [LARGE SCALE GENOMIC DNA]</scope>
    <source>
        <strain evidence="2 3">CGMCC 1.3801</strain>
    </source>
</reference>
<name>A0A1G4W7W3_9FLAO</name>
<dbReference type="RefSeq" id="WP_143000961.1">
    <property type="nucleotide sequence ID" value="NZ_CBCSBQ010000018.1"/>
</dbReference>
<dbReference type="AlphaFoldDB" id="A0A1G4W7W3"/>
<dbReference type="eggNOG" id="ENOG5032T62">
    <property type="taxonomic scope" value="Bacteria"/>
</dbReference>
<keyword evidence="1" id="KW-0175">Coiled coil</keyword>
<dbReference type="Proteomes" id="UP000182124">
    <property type="component" value="Unassembled WGS sequence"/>
</dbReference>
<accession>A0A1G4W7W3</accession>
<sequence length="248" mass="29270">MKNVAYHSELRALLSIRNFNSALEKHYAQMIQIEKNLEELNKNALAIIETHSSSKSQEKWKKGLEEMNASLKAIHEVLDAAKEKVKNHDRSDSSTLWKQFELHLNNLKELNKYLENLGFEILPEKEHNHWKKDVCNFEDIILPLIVSHAEACKIELQMMEKYTPKEIHRLTQILLAHIPENYSFEEADKYEKDYLKAFKIFKKEFREEKNLWDVFLDILAGGTHQAPSERVMLQRWIEGERGDLKDNL</sequence>
<evidence type="ECO:0000313" key="3">
    <source>
        <dbReference type="Proteomes" id="UP000182124"/>
    </source>
</evidence>
<protein>
    <submittedName>
        <fullName evidence="2">Uncharacterized protein</fullName>
    </submittedName>
</protein>
<feature type="coiled-coil region" evidence="1">
    <location>
        <begin position="23"/>
        <end position="84"/>
    </location>
</feature>